<protein>
    <submittedName>
        <fullName evidence="4">MerR family transcriptional regulator</fullName>
    </submittedName>
</protein>
<dbReference type="InterPro" id="IPR047057">
    <property type="entry name" value="MerR_fam"/>
</dbReference>
<dbReference type="PANTHER" id="PTHR30204:SF58">
    <property type="entry name" value="HTH-TYPE TRANSCRIPTIONAL REGULATOR YFMP"/>
    <property type="match status" value="1"/>
</dbReference>
<dbReference type="PROSITE" id="PS50937">
    <property type="entry name" value="HTH_MERR_2"/>
    <property type="match status" value="1"/>
</dbReference>
<dbReference type="OrthoDB" id="9791488at2"/>
<dbReference type="GO" id="GO:0003700">
    <property type="term" value="F:DNA-binding transcription factor activity"/>
    <property type="evidence" value="ECO:0007669"/>
    <property type="project" value="InterPro"/>
</dbReference>
<evidence type="ECO:0000259" key="3">
    <source>
        <dbReference type="PROSITE" id="PS50937"/>
    </source>
</evidence>
<keyword evidence="5" id="KW-1185">Reference proteome</keyword>
<dbReference type="AlphaFoldDB" id="A0A4Q9DHN4"/>
<feature type="coiled-coil region" evidence="2">
    <location>
        <begin position="114"/>
        <end position="141"/>
    </location>
</feature>
<keyword evidence="2" id="KW-0175">Coiled coil</keyword>
<feature type="domain" description="HTH merR-type" evidence="3">
    <location>
        <begin position="3"/>
        <end position="73"/>
    </location>
</feature>
<proteinExistence type="predicted"/>
<comment type="caution">
    <text evidence="4">The sequence shown here is derived from an EMBL/GenBank/DDBJ whole genome shotgun (WGS) entry which is preliminary data.</text>
</comment>
<dbReference type="Pfam" id="PF13411">
    <property type="entry name" value="MerR_1"/>
    <property type="match status" value="1"/>
</dbReference>
<evidence type="ECO:0000256" key="1">
    <source>
        <dbReference type="ARBA" id="ARBA00023125"/>
    </source>
</evidence>
<evidence type="ECO:0000256" key="2">
    <source>
        <dbReference type="SAM" id="Coils"/>
    </source>
</evidence>
<accession>A0A4Q9DHN4</accession>
<name>A0A4Q9DHN4_9BACL</name>
<dbReference type="SMART" id="SM00422">
    <property type="entry name" value="HTH_MERR"/>
    <property type="match status" value="1"/>
</dbReference>
<evidence type="ECO:0000313" key="5">
    <source>
        <dbReference type="Proteomes" id="UP000293142"/>
    </source>
</evidence>
<gene>
    <name evidence="4" type="ORF">EYB31_36285</name>
</gene>
<evidence type="ECO:0000313" key="4">
    <source>
        <dbReference type="EMBL" id="TBL69322.1"/>
    </source>
</evidence>
<reference evidence="4 5" key="1">
    <citation type="submission" date="2019-02" db="EMBL/GenBank/DDBJ databases">
        <title>Paenibacillus sp. nov., isolated from surface-sterilized tissue of Thalictrum simplex L.</title>
        <authorList>
            <person name="Tuo L."/>
        </authorList>
    </citation>
    <scope>NUCLEOTIDE SEQUENCE [LARGE SCALE GENOMIC DNA]</scope>
    <source>
        <strain evidence="4 5">N2SHLJ1</strain>
    </source>
</reference>
<dbReference type="RefSeq" id="WP_131018472.1">
    <property type="nucleotide sequence ID" value="NZ_SIRE01000039.1"/>
</dbReference>
<dbReference type="InterPro" id="IPR009061">
    <property type="entry name" value="DNA-bd_dom_put_sf"/>
</dbReference>
<dbReference type="EMBL" id="SIRE01000039">
    <property type="protein sequence ID" value="TBL69322.1"/>
    <property type="molecule type" value="Genomic_DNA"/>
</dbReference>
<keyword evidence="1" id="KW-0238">DNA-binding</keyword>
<dbReference type="Proteomes" id="UP000293142">
    <property type="component" value="Unassembled WGS sequence"/>
</dbReference>
<dbReference type="Gene3D" id="1.10.1660.10">
    <property type="match status" value="1"/>
</dbReference>
<sequence length="148" mass="17312">MEHYKIDDVAKECGLTKRTIRYYEEIGILPPPERSEGGIRLYTREHIERLKRLINARDVLGFSLQEVQKYIAIVDELESHRRGYHGYKEVADKAQMKLKLQEIEQAVAKQAHILQEKLAKMIEINNQIAQYQERIKNALANFDSDMGQ</sequence>
<organism evidence="4 5">
    <name type="scientific">Paenibacillus thalictri</name>
    <dbReference type="NCBI Taxonomy" id="2527873"/>
    <lineage>
        <taxon>Bacteria</taxon>
        <taxon>Bacillati</taxon>
        <taxon>Bacillota</taxon>
        <taxon>Bacilli</taxon>
        <taxon>Bacillales</taxon>
        <taxon>Paenibacillaceae</taxon>
        <taxon>Paenibacillus</taxon>
    </lineage>
</organism>
<dbReference type="SUPFAM" id="SSF46955">
    <property type="entry name" value="Putative DNA-binding domain"/>
    <property type="match status" value="1"/>
</dbReference>
<dbReference type="PANTHER" id="PTHR30204">
    <property type="entry name" value="REDOX-CYCLING DRUG-SENSING TRANSCRIPTIONAL ACTIVATOR SOXR"/>
    <property type="match status" value="1"/>
</dbReference>
<dbReference type="GO" id="GO:0003677">
    <property type="term" value="F:DNA binding"/>
    <property type="evidence" value="ECO:0007669"/>
    <property type="project" value="UniProtKB-KW"/>
</dbReference>
<dbReference type="InterPro" id="IPR000551">
    <property type="entry name" value="MerR-type_HTH_dom"/>
</dbReference>